<keyword evidence="3" id="KW-1185">Reference proteome</keyword>
<gene>
    <name evidence="2" type="ORF">EDC35_109117</name>
</gene>
<evidence type="ECO:0008006" key="4">
    <source>
        <dbReference type="Google" id="ProtNLM"/>
    </source>
</evidence>
<proteinExistence type="predicted"/>
<dbReference type="InterPro" id="IPR029058">
    <property type="entry name" value="AB_hydrolase_fold"/>
</dbReference>
<sequence>MKDNPFFNPHKLTVILSVCLVLAGCAGVAAPENRRPGIAIETGTLLSATGCPLHYARYQPEQGSHGDLIVLGPGFLRSGAHLADLAQSLAATGVTTVVLDACADRIWSGSHVRRGFEMIQLADTLAARRVVYAGFSAGALAALVAGRHDPRALGVVALDLVDAQSLGLRMADGMTRPLLGLTGEASACNAYNNGLAVYAAIPHARVARIAGASHCDFESPTDWRCRLVCEPDGLTRTSPRQDIIRMATVAIKALLLDSSQFGRTSR</sequence>
<name>A0A4R3MY89_9GAMM</name>
<dbReference type="RefSeq" id="WP_132978227.1">
    <property type="nucleotide sequence ID" value="NZ_SMAO01000009.1"/>
</dbReference>
<comment type="caution">
    <text evidence="2">The sequence shown here is derived from an EMBL/GenBank/DDBJ whole genome shotgun (WGS) entry which is preliminary data.</text>
</comment>
<organism evidence="2 3">
    <name type="scientific">Thiobaca trueperi</name>
    <dbReference type="NCBI Taxonomy" id="127458"/>
    <lineage>
        <taxon>Bacteria</taxon>
        <taxon>Pseudomonadati</taxon>
        <taxon>Pseudomonadota</taxon>
        <taxon>Gammaproteobacteria</taxon>
        <taxon>Chromatiales</taxon>
        <taxon>Chromatiaceae</taxon>
        <taxon>Thiobaca</taxon>
    </lineage>
</organism>
<feature type="chain" id="PRO_5020593403" description="Alpha/beta hydrolase family protein" evidence="1">
    <location>
        <begin position="30"/>
        <end position="266"/>
    </location>
</feature>
<feature type="signal peptide" evidence="1">
    <location>
        <begin position="1"/>
        <end position="29"/>
    </location>
</feature>
<accession>A0A4R3MY89</accession>
<keyword evidence="1" id="KW-0732">Signal</keyword>
<dbReference type="PROSITE" id="PS51257">
    <property type="entry name" value="PROKAR_LIPOPROTEIN"/>
    <property type="match status" value="1"/>
</dbReference>
<evidence type="ECO:0000313" key="2">
    <source>
        <dbReference type="EMBL" id="TCT19239.1"/>
    </source>
</evidence>
<dbReference type="EMBL" id="SMAO01000009">
    <property type="protein sequence ID" value="TCT19239.1"/>
    <property type="molecule type" value="Genomic_DNA"/>
</dbReference>
<dbReference type="Gene3D" id="3.40.50.1820">
    <property type="entry name" value="alpha/beta hydrolase"/>
    <property type="match status" value="1"/>
</dbReference>
<dbReference type="Proteomes" id="UP000295717">
    <property type="component" value="Unassembled WGS sequence"/>
</dbReference>
<evidence type="ECO:0000313" key="3">
    <source>
        <dbReference type="Proteomes" id="UP000295717"/>
    </source>
</evidence>
<dbReference type="AlphaFoldDB" id="A0A4R3MY89"/>
<reference evidence="2 3" key="1">
    <citation type="submission" date="2019-03" db="EMBL/GenBank/DDBJ databases">
        <title>Genomic Encyclopedia of Type Strains, Phase IV (KMG-IV): sequencing the most valuable type-strain genomes for metagenomic binning, comparative biology and taxonomic classification.</title>
        <authorList>
            <person name="Goeker M."/>
        </authorList>
    </citation>
    <scope>NUCLEOTIDE SEQUENCE [LARGE SCALE GENOMIC DNA]</scope>
    <source>
        <strain evidence="2 3">DSM 13587</strain>
    </source>
</reference>
<dbReference type="OrthoDB" id="9771666at2"/>
<protein>
    <recommendedName>
        <fullName evidence="4">Alpha/beta hydrolase family protein</fullName>
    </recommendedName>
</protein>
<evidence type="ECO:0000256" key="1">
    <source>
        <dbReference type="SAM" id="SignalP"/>
    </source>
</evidence>
<dbReference type="SUPFAM" id="SSF53474">
    <property type="entry name" value="alpha/beta-Hydrolases"/>
    <property type="match status" value="1"/>
</dbReference>